<dbReference type="InterPro" id="IPR050109">
    <property type="entry name" value="HTH-type_TetR-like_transc_reg"/>
</dbReference>
<dbReference type="GO" id="GO:0006355">
    <property type="term" value="P:regulation of DNA-templated transcription"/>
    <property type="evidence" value="ECO:0007669"/>
    <property type="project" value="UniProtKB-ARBA"/>
</dbReference>
<keyword evidence="5" id="KW-1185">Reference proteome</keyword>
<keyword evidence="1 2" id="KW-0238">DNA-binding</keyword>
<dbReference type="InterPro" id="IPR009057">
    <property type="entry name" value="Homeodomain-like_sf"/>
</dbReference>
<feature type="DNA-binding region" description="H-T-H motif" evidence="2">
    <location>
        <begin position="29"/>
        <end position="48"/>
    </location>
</feature>
<dbReference type="Gene3D" id="1.10.357.10">
    <property type="entry name" value="Tetracycline Repressor, domain 2"/>
    <property type="match status" value="1"/>
</dbReference>
<dbReference type="InterPro" id="IPR001647">
    <property type="entry name" value="HTH_TetR"/>
</dbReference>
<dbReference type="PRINTS" id="PR00455">
    <property type="entry name" value="HTHTETR"/>
</dbReference>
<dbReference type="PANTHER" id="PTHR30055">
    <property type="entry name" value="HTH-TYPE TRANSCRIPTIONAL REGULATOR RUTR"/>
    <property type="match status" value="1"/>
</dbReference>
<feature type="domain" description="HTH tetR-type" evidence="3">
    <location>
        <begin position="6"/>
        <end position="66"/>
    </location>
</feature>
<dbReference type="AlphaFoldDB" id="A0A926HUJ6"/>
<dbReference type="PROSITE" id="PS50977">
    <property type="entry name" value="HTH_TETR_2"/>
    <property type="match status" value="1"/>
</dbReference>
<dbReference type="RefSeq" id="WP_249299771.1">
    <property type="nucleotide sequence ID" value="NZ_JACRSP010000002.1"/>
</dbReference>
<dbReference type="SUPFAM" id="SSF46689">
    <property type="entry name" value="Homeodomain-like"/>
    <property type="match status" value="1"/>
</dbReference>
<gene>
    <name evidence="4" type="ORF">H8695_04840</name>
</gene>
<protein>
    <submittedName>
        <fullName evidence="4">TetR/AcrR family transcriptional regulator</fullName>
    </submittedName>
</protein>
<dbReference type="Pfam" id="PF00440">
    <property type="entry name" value="TetR_N"/>
    <property type="match status" value="1"/>
</dbReference>
<evidence type="ECO:0000256" key="2">
    <source>
        <dbReference type="PROSITE-ProRule" id="PRU00335"/>
    </source>
</evidence>
<comment type="caution">
    <text evidence="4">The sequence shown here is derived from an EMBL/GenBank/DDBJ whole genome shotgun (WGS) entry which is preliminary data.</text>
</comment>
<evidence type="ECO:0000256" key="1">
    <source>
        <dbReference type="ARBA" id="ARBA00023125"/>
    </source>
</evidence>
<dbReference type="EMBL" id="JACRSP010000002">
    <property type="protein sequence ID" value="MBC8536015.1"/>
    <property type="molecule type" value="Genomic_DNA"/>
</dbReference>
<organism evidence="4 5">
    <name type="scientific">Feifania hominis</name>
    <dbReference type="NCBI Taxonomy" id="2763660"/>
    <lineage>
        <taxon>Bacteria</taxon>
        <taxon>Bacillati</taxon>
        <taxon>Bacillota</taxon>
        <taxon>Clostridia</taxon>
        <taxon>Eubacteriales</taxon>
        <taxon>Feifaniaceae</taxon>
        <taxon>Feifania</taxon>
    </lineage>
</organism>
<reference evidence="4" key="1">
    <citation type="submission" date="2020-08" db="EMBL/GenBank/DDBJ databases">
        <title>Genome public.</title>
        <authorList>
            <person name="Liu C."/>
            <person name="Sun Q."/>
        </authorList>
    </citation>
    <scope>NUCLEOTIDE SEQUENCE</scope>
    <source>
        <strain evidence="4">BX7</strain>
    </source>
</reference>
<accession>A0A926HUJ6</accession>
<sequence>MAGREQTTRQSILDAGRREFLKRGFREASLRTIVKQAGVTTGAFYGYYSSKEALFDALVGEQAETFLARFNSAQNEFAELPPEQQPGNMGEISGECMMWMVDYLYEHYDAFKLLLCCAQGTEYENFVHTLVEIETEATNRFLRVLGQLGHKTQPIDGQLEHILVSGFFSGFFEIVVHDMPREKAIGYTRALREFYTAGWRSIMGL</sequence>
<dbReference type="GO" id="GO:0003677">
    <property type="term" value="F:DNA binding"/>
    <property type="evidence" value="ECO:0007669"/>
    <property type="project" value="UniProtKB-UniRule"/>
</dbReference>
<dbReference type="Proteomes" id="UP000620366">
    <property type="component" value="Unassembled WGS sequence"/>
</dbReference>
<evidence type="ECO:0000259" key="3">
    <source>
        <dbReference type="PROSITE" id="PS50977"/>
    </source>
</evidence>
<name>A0A926HUJ6_9FIRM</name>
<evidence type="ECO:0000313" key="4">
    <source>
        <dbReference type="EMBL" id="MBC8536015.1"/>
    </source>
</evidence>
<proteinExistence type="predicted"/>
<evidence type="ECO:0000313" key="5">
    <source>
        <dbReference type="Proteomes" id="UP000620366"/>
    </source>
</evidence>